<gene>
    <name evidence="2" type="ORF">IQ241_09795</name>
</gene>
<evidence type="ECO:0000259" key="1">
    <source>
        <dbReference type="Pfam" id="PF08495"/>
    </source>
</evidence>
<reference evidence="2" key="1">
    <citation type="submission" date="2020-10" db="EMBL/GenBank/DDBJ databases">
        <authorList>
            <person name="Castelo-Branco R."/>
            <person name="Eusebio N."/>
            <person name="Adriana R."/>
            <person name="Vieira A."/>
            <person name="Brugerolle De Fraissinette N."/>
            <person name="Rezende De Castro R."/>
            <person name="Schneider M.P."/>
            <person name="Vasconcelos V."/>
            <person name="Leao P.N."/>
        </authorList>
    </citation>
    <scope>NUCLEOTIDE SEQUENCE</scope>
    <source>
        <strain evidence="2">LEGE 07310</strain>
    </source>
</reference>
<keyword evidence="3" id="KW-1185">Reference proteome</keyword>
<evidence type="ECO:0000313" key="2">
    <source>
        <dbReference type="EMBL" id="MBE9077585.1"/>
    </source>
</evidence>
<dbReference type="EMBL" id="JADEXG010000019">
    <property type="protein sequence ID" value="MBE9077585.1"/>
    <property type="molecule type" value="Genomic_DNA"/>
</dbReference>
<evidence type="ECO:0000313" key="3">
    <source>
        <dbReference type="Proteomes" id="UP000636505"/>
    </source>
</evidence>
<dbReference type="InterPro" id="IPR013702">
    <property type="entry name" value="FIST_domain_N"/>
</dbReference>
<organism evidence="2 3">
    <name type="scientific">Vasconcelosia minhoensis LEGE 07310</name>
    <dbReference type="NCBI Taxonomy" id="915328"/>
    <lineage>
        <taxon>Bacteria</taxon>
        <taxon>Bacillati</taxon>
        <taxon>Cyanobacteriota</taxon>
        <taxon>Cyanophyceae</taxon>
        <taxon>Nodosilineales</taxon>
        <taxon>Cymatolegaceae</taxon>
        <taxon>Vasconcelosia</taxon>
        <taxon>Vasconcelosia minhoensis</taxon>
    </lineage>
</organism>
<protein>
    <recommendedName>
        <fullName evidence="1">FIST domain-containing protein</fullName>
    </recommendedName>
</protein>
<comment type="caution">
    <text evidence="2">The sequence shown here is derived from an EMBL/GenBank/DDBJ whole genome shotgun (WGS) entry which is preliminary data.</text>
</comment>
<dbReference type="Pfam" id="PF08495">
    <property type="entry name" value="FIST"/>
    <property type="match status" value="1"/>
</dbReference>
<dbReference type="Proteomes" id="UP000636505">
    <property type="component" value="Unassembled WGS sequence"/>
</dbReference>
<sequence length="128" mass="13311">MAAAAQTPPQTMKWASAISTQPSLEAAVQEVASQAISQLGEEPDLAMVFVSTAFASEYARLLPLLRQQIQTSPIVGCSGSGVIGMQPVQTPLEAEDQPALSLSLAVLPGVEVTPFHLTGEALPDLDSP</sequence>
<name>A0A8J7DN25_9CYAN</name>
<accession>A0A8J7DN25</accession>
<dbReference type="PANTHER" id="PTHR14939:SF5">
    <property type="entry name" value="F-BOX ONLY PROTEIN 22"/>
    <property type="match status" value="1"/>
</dbReference>
<feature type="non-terminal residue" evidence="2">
    <location>
        <position position="128"/>
    </location>
</feature>
<feature type="domain" description="FIST" evidence="1">
    <location>
        <begin position="44"/>
        <end position="105"/>
    </location>
</feature>
<proteinExistence type="predicted"/>
<dbReference type="AlphaFoldDB" id="A0A8J7DN25"/>
<dbReference type="PANTHER" id="PTHR14939">
    <property type="entry name" value="F-BOX ONLY PROTEIN 22"/>
    <property type="match status" value="1"/>
</dbReference>